<dbReference type="AlphaFoldDB" id="A0A915CGK2"/>
<evidence type="ECO:0000313" key="3">
    <source>
        <dbReference type="WBParaSite" id="PgR176_g008_t01"/>
    </source>
</evidence>
<reference evidence="3" key="1">
    <citation type="submission" date="2022-11" db="UniProtKB">
        <authorList>
            <consortium name="WormBaseParasite"/>
        </authorList>
    </citation>
    <scope>IDENTIFICATION</scope>
</reference>
<evidence type="ECO:0000256" key="1">
    <source>
        <dbReference type="SAM" id="MobiDB-lite"/>
    </source>
</evidence>
<organism evidence="2 3">
    <name type="scientific">Parascaris univalens</name>
    <name type="common">Nematode worm</name>
    <dbReference type="NCBI Taxonomy" id="6257"/>
    <lineage>
        <taxon>Eukaryota</taxon>
        <taxon>Metazoa</taxon>
        <taxon>Ecdysozoa</taxon>
        <taxon>Nematoda</taxon>
        <taxon>Chromadorea</taxon>
        <taxon>Rhabditida</taxon>
        <taxon>Spirurina</taxon>
        <taxon>Ascaridomorpha</taxon>
        <taxon>Ascaridoidea</taxon>
        <taxon>Ascarididae</taxon>
        <taxon>Parascaris</taxon>
    </lineage>
</organism>
<name>A0A915CGK2_PARUN</name>
<evidence type="ECO:0000313" key="2">
    <source>
        <dbReference type="Proteomes" id="UP000887569"/>
    </source>
</evidence>
<sequence length="202" mass="20696">MVSEDELDNENNGSTKVADDAMVVPPIENASSPEGNATSPDADAGTSASSAVRPSMATSVTGVASTLSFSNLLTTSSMYTMASELSDSAEIASFSTENLISALSMALPLISSSVVNSAAVFFFDSTAEVPISDCPSTACTFCDMTFSVTDSSEFSTFPTPAGIDHSELAIDKAAVLCSFNLAGEGTPYSVRCSRTVGSVGAW</sequence>
<keyword evidence="2" id="KW-1185">Reference proteome</keyword>
<dbReference type="WBParaSite" id="PgR176_g008_t01">
    <property type="protein sequence ID" value="PgR176_g008_t01"/>
    <property type="gene ID" value="PgR176_g008"/>
</dbReference>
<feature type="compositionally biased region" description="Polar residues" evidence="1">
    <location>
        <begin position="29"/>
        <end position="39"/>
    </location>
</feature>
<protein>
    <submittedName>
        <fullName evidence="3">Uncharacterized protein</fullName>
    </submittedName>
</protein>
<dbReference type="Proteomes" id="UP000887569">
    <property type="component" value="Unplaced"/>
</dbReference>
<feature type="region of interest" description="Disordered" evidence="1">
    <location>
        <begin position="1"/>
        <end position="51"/>
    </location>
</feature>
<accession>A0A915CGK2</accession>
<proteinExistence type="predicted"/>